<keyword evidence="6 10" id="KW-0812">Transmembrane</keyword>
<evidence type="ECO:0000313" key="12">
    <source>
        <dbReference type="Proteomes" id="UP000178622"/>
    </source>
</evidence>
<dbReference type="EMBL" id="MKIR01000012">
    <property type="protein sequence ID" value="OFI49581.1"/>
    <property type="molecule type" value="Genomic_DNA"/>
</dbReference>
<comment type="similarity">
    <text evidence="2">Belongs to the multi antimicrobial extrusion (MATE) (TC 2.A.66.1) family. MepA subfamily.</text>
</comment>
<feature type="transmembrane region" description="Helical" evidence="10">
    <location>
        <begin position="325"/>
        <end position="344"/>
    </location>
</feature>
<evidence type="ECO:0000256" key="8">
    <source>
        <dbReference type="ARBA" id="ARBA00023136"/>
    </source>
</evidence>
<feature type="transmembrane region" description="Helical" evidence="10">
    <location>
        <begin position="420"/>
        <end position="438"/>
    </location>
</feature>
<keyword evidence="8 10" id="KW-0472">Membrane</keyword>
<feature type="transmembrane region" description="Helical" evidence="10">
    <location>
        <begin position="56"/>
        <end position="75"/>
    </location>
</feature>
<keyword evidence="9" id="KW-0046">Antibiotic resistance</keyword>
<dbReference type="NCBIfam" id="TIGR00797">
    <property type="entry name" value="matE"/>
    <property type="match status" value="1"/>
</dbReference>
<feature type="transmembrane region" description="Helical" evidence="10">
    <location>
        <begin position="396"/>
        <end position="414"/>
    </location>
</feature>
<gene>
    <name evidence="11" type="ORF">BG261_03090</name>
</gene>
<dbReference type="InterPro" id="IPR048279">
    <property type="entry name" value="MdtK-like"/>
</dbReference>
<dbReference type="InterPro" id="IPR051327">
    <property type="entry name" value="MATE_MepA_subfamily"/>
</dbReference>
<feature type="transmembrane region" description="Helical" evidence="10">
    <location>
        <begin position="197"/>
        <end position="216"/>
    </location>
</feature>
<feature type="transmembrane region" description="Helical" evidence="10">
    <location>
        <begin position="138"/>
        <end position="159"/>
    </location>
</feature>
<dbReference type="STRING" id="1859473.BG261_03090"/>
<feature type="transmembrane region" description="Helical" evidence="10">
    <location>
        <begin position="364"/>
        <end position="384"/>
    </location>
</feature>
<dbReference type="PIRSF" id="PIRSF006603">
    <property type="entry name" value="DinF"/>
    <property type="match status" value="1"/>
</dbReference>
<dbReference type="GO" id="GO:0005886">
    <property type="term" value="C:plasma membrane"/>
    <property type="evidence" value="ECO:0007669"/>
    <property type="project" value="UniProtKB-SubCell"/>
</dbReference>
<feature type="transmembrane region" description="Helical" evidence="10">
    <location>
        <begin position="236"/>
        <end position="261"/>
    </location>
</feature>
<comment type="caution">
    <text evidence="11">The sequence shown here is derived from an EMBL/GenBank/DDBJ whole genome shotgun (WGS) entry which is preliminary data.</text>
</comment>
<evidence type="ECO:0000256" key="6">
    <source>
        <dbReference type="ARBA" id="ARBA00022692"/>
    </source>
</evidence>
<dbReference type="Pfam" id="PF01554">
    <property type="entry name" value="MatE"/>
    <property type="match status" value="2"/>
</dbReference>
<proteinExistence type="inferred from homology"/>
<evidence type="ECO:0000256" key="10">
    <source>
        <dbReference type="SAM" id="Phobius"/>
    </source>
</evidence>
<dbReference type="GO" id="GO:0046677">
    <property type="term" value="P:response to antibiotic"/>
    <property type="evidence" value="ECO:0007669"/>
    <property type="project" value="UniProtKB-KW"/>
</dbReference>
<feature type="transmembrane region" description="Helical" evidence="10">
    <location>
        <begin position="273"/>
        <end position="295"/>
    </location>
</feature>
<reference evidence="12" key="1">
    <citation type="submission" date="2016-09" db="EMBL/GenBank/DDBJ databases">
        <title>Draft genome sequence of a novel species of the family Streptococcaceae isolated from flowers.</title>
        <authorList>
            <person name="Chuah L.-O."/>
            <person name="Yap K.-P."/>
            <person name="Thong K.L."/>
            <person name="Liong M.T."/>
            <person name="Ahmad R."/>
            <person name="Rusul G."/>
        </authorList>
    </citation>
    <scope>NUCLEOTIDE SEQUENCE [LARGE SCALE GENOMIC DNA]</scope>
    <source>
        <strain evidence="12">DF1</strain>
    </source>
</reference>
<accession>A0A1E8GMV8</accession>
<feature type="transmembrane region" description="Helical" evidence="10">
    <location>
        <begin position="96"/>
        <end position="118"/>
    </location>
</feature>
<dbReference type="CDD" id="cd13143">
    <property type="entry name" value="MATE_MepA_like"/>
    <property type="match status" value="1"/>
</dbReference>
<dbReference type="GO" id="GO:0015297">
    <property type="term" value="F:antiporter activity"/>
    <property type="evidence" value="ECO:0007669"/>
    <property type="project" value="InterPro"/>
</dbReference>
<keyword evidence="12" id="KW-1185">Reference proteome</keyword>
<sequence>MNQVEELGNGPVNKLIFKYSMPAIIGLIINAAYVMIDRAFIGNLPDHRGGLALSGIGATMPITTIVMAVAACIAFGSLAQISMALGQADKSKAKKVVGNALTISVISGLLITIFYYLFKDAIFNLIGISPEIYDYANDFISTLMFGTIFSILSFALPVLIRGDGSPNIASLIMLTGAVFNIVLDWIFLFSFGWGIKGAAVATIISQILVMLISLLYMNRTKSIIKPKMNDFKLNKIILSGIFSVGMVPMFTQLSISISQVISNFAFQNYGGVLYIGAMATISSITMLIMMVVSGINQGIMPILSYNVAQKNSERVNKTFFNSLKFASLFLVIAWIAIQFLSSQMVSIFSNDANLRAISANGLRLYNFLLPLVAFNSMVPMILSLIGKAKFATGSNILRQLIIYPVLIISLPIFLGNNGLWLSQPTSECLIFILNFILLKKFFVSNIK</sequence>
<feature type="transmembrane region" description="Helical" evidence="10">
    <location>
        <begin position="171"/>
        <end position="191"/>
    </location>
</feature>
<evidence type="ECO:0000256" key="3">
    <source>
        <dbReference type="ARBA" id="ARBA00022106"/>
    </source>
</evidence>
<dbReference type="PANTHER" id="PTHR43823">
    <property type="entry name" value="SPORULATION PROTEIN YKVU"/>
    <property type="match status" value="1"/>
</dbReference>
<dbReference type="Proteomes" id="UP000178622">
    <property type="component" value="Unassembled WGS sequence"/>
</dbReference>
<dbReference type="GO" id="GO:0042910">
    <property type="term" value="F:xenobiotic transmembrane transporter activity"/>
    <property type="evidence" value="ECO:0007669"/>
    <property type="project" value="InterPro"/>
</dbReference>
<dbReference type="AlphaFoldDB" id="A0A1E8GMV8"/>
<keyword evidence="4" id="KW-0813">Transport</keyword>
<feature type="transmembrane region" description="Helical" evidence="10">
    <location>
        <begin position="16"/>
        <end position="36"/>
    </location>
</feature>
<dbReference type="InterPro" id="IPR045070">
    <property type="entry name" value="MATE_MepA-like"/>
</dbReference>
<protein>
    <recommendedName>
        <fullName evidence="3">Multidrug export protein MepA</fullName>
    </recommendedName>
</protein>
<evidence type="ECO:0000256" key="7">
    <source>
        <dbReference type="ARBA" id="ARBA00022989"/>
    </source>
</evidence>
<name>A0A1E8GMV8_9LACT</name>
<evidence type="ECO:0000256" key="9">
    <source>
        <dbReference type="ARBA" id="ARBA00023251"/>
    </source>
</evidence>
<evidence type="ECO:0000256" key="4">
    <source>
        <dbReference type="ARBA" id="ARBA00022448"/>
    </source>
</evidence>
<evidence type="ECO:0000256" key="1">
    <source>
        <dbReference type="ARBA" id="ARBA00004651"/>
    </source>
</evidence>
<dbReference type="PANTHER" id="PTHR43823:SF3">
    <property type="entry name" value="MULTIDRUG EXPORT PROTEIN MEPA"/>
    <property type="match status" value="1"/>
</dbReference>
<evidence type="ECO:0000256" key="5">
    <source>
        <dbReference type="ARBA" id="ARBA00022475"/>
    </source>
</evidence>
<evidence type="ECO:0000256" key="2">
    <source>
        <dbReference type="ARBA" id="ARBA00008417"/>
    </source>
</evidence>
<evidence type="ECO:0000313" key="11">
    <source>
        <dbReference type="EMBL" id="OFI49581.1"/>
    </source>
</evidence>
<dbReference type="RefSeq" id="WP_070792098.1">
    <property type="nucleotide sequence ID" value="NZ_MKIR01000012.1"/>
</dbReference>
<organism evidence="11 12">
    <name type="scientific">Floricoccus tropicus</name>
    <dbReference type="NCBI Taxonomy" id="1859473"/>
    <lineage>
        <taxon>Bacteria</taxon>
        <taxon>Bacillati</taxon>
        <taxon>Bacillota</taxon>
        <taxon>Bacilli</taxon>
        <taxon>Lactobacillales</taxon>
        <taxon>Streptococcaceae</taxon>
        <taxon>Floricoccus</taxon>
    </lineage>
</organism>
<keyword evidence="7 10" id="KW-1133">Transmembrane helix</keyword>
<comment type="subcellular location">
    <subcellularLocation>
        <location evidence="1">Cell membrane</location>
        <topology evidence="1">Multi-pass membrane protein</topology>
    </subcellularLocation>
</comment>
<keyword evidence="5" id="KW-1003">Cell membrane</keyword>
<dbReference type="OrthoDB" id="9811110at2"/>
<dbReference type="InterPro" id="IPR002528">
    <property type="entry name" value="MATE_fam"/>
</dbReference>